<dbReference type="AlphaFoldDB" id="A0AA51N967"/>
<reference evidence="1" key="1">
    <citation type="submission" date="2023-08" db="EMBL/GenBank/DDBJ databases">
        <title>Comparative genomics and taxonomic characterization of three novel marine species of genus Marivirga.</title>
        <authorList>
            <person name="Muhammad N."/>
            <person name="Kim S.-G."/>
        </authorList>
    </citation>
    <scope>NUCLEOTIDE SEQUENCE [LARGE SCALE GENOMIC DNA]</scope>
    <source>
        <strain evidence="1">ABR2-2</strain>
    </source>
</reference>
<dbReference type="Proteomes" id="UP001244443">
    <property type="component" value="Chromosome"/>
</dbReference>
<protein>
    <submittedName>
        <fullName evidence="1">Uncharacterized protein</fullName>
    </submittedName>
</protein>
<evidence type="ECO:0000313" key="1">
    <source>
        <dbReference type="EMBL" id="WMN06811.1"/>
    </source>
</evidence>
<keyword evidence="2" id="KW-1185">Reference proteome</keyword>
<name>A0AA51N967_9BACT</name>
<organism evidence="1 2">
    <name type="scientific">Marivirga arenosa</name>
    <dbReference type="NCBI Taxonomy" id="3059076"/>
    <lineage>
        <taxon>Bacteria</taxon>
        <taxon>Pseudomonadati</taxon>
        <taxon>Bacteroidota</taxon>
        <taxon>Cytophagia</taxon>
        <taxon>Cytophagales</taxon>
        <taxon>Marivirgaceae</taxon>
        <taxon>Marivirga</taxon>
    </lineage>
</organism>
<gene>
    <name evidence="1" type="ORF">QYS48_33815</name>
</gene>
<dbReference type="RefSeq" id="WP_308356772.1">
    <property type="nucleotide sequence ID" value="NZ_CP129970.2"/>
</dbReference>
<sequence length="369" mass="43588">MKVIFVELRMIRSNLYRNYDIAEIKQNGNEVEIWHVGKIVNAVEGFKLEIPNSLKGLIKIFYKREELDLSISELTGRVVFISQLGLQRKYPSFIEQIRKYDNFAWIGRITKQAPTSGWLNNSNIFQYLKRFVPIRYEYEPDVLLLATSKDVLRLKFPNDPKKIVIQHSEDYNEYIRLIETERPIDFPKNYVVFLDQMICHQPAVLASLGENFIDKEKYKRKLIGTLSEIQEILQLPILIAAHPESEKYPEYLASFPFKVIKSRSAELVKFSKLVVTHYSTAINFAVIYKKPILLLDFHEFNNHKLVKKAINNFQYTLDITKVFIDEKINKNDIKLSVNEDCYKHYFKKNIKEEDTIEELTYPYLLKLLE</sequence>
<dbReference type="EMBL" id="CP129970">
    <property type="protein sequence ID" value="WMN06811.1"/>
    <property type="molecule type" value="Genomic_DNA"/>
</dbReference>
<evidence type="ECO:0000313" key="2">
    <source>
        <dbReference type="Proteomes" id="UP001244443"/>
    </source>
</evidence>
<proteinExistence type="predicted"/>
<accession>A0AA51N967</accession>